<protein>
    <submittedName>
        <fullName evidence="5">Pyridoxal-phosphate dependent enzyme</fullName>
    </submittedName>
</protein>
<sequence length="300" mass="32855">MEADSVQVHLPILKQHQIGLHIKREDLLFPNLSGNKYRKLKYNLENARAQGYKTLVTFGGAYSNHLHATAAAGRQYGFQTIGFVRGAELGAKPLNPTLTQARDWGMQLRFLSRQDYRLKAEPDFLKSLERDLGPVYVLPEGGTNELAVKGCAEILGASDDAFTHICCPVGTGGTLAGLVRSADQQQRVLGFPALRAADFEAALKKWIPQTNWSLVSQYHFGGYGKITNELISFINDFKAQTGIPLDPVYTGKMVFGIIQEIGLSLLPAGSKILAIHTGGLQGIAGMNMQLKKKNLPLLHL</sequence>
<dbReference type="PANTHER" id="PTHR43780:SF2">
    <property type="entry name" value="1-AMINOCYCLOPROPANE-1-CARBOXYLATE DEAMINASE-RELATED"/>
    <property type="match status" value="1"/>
</dbReference>
<dbReference type="Proteomes" id="UP001174839">
    <property type="component" value="Unassembled WGS sequence"/>
</dbReference>
<evidence type="ECO:0000313" key="6">
    <source>
        <dbReference type="Proteomes" id="UP001174839"/>
    </source>
</evidence>
<dbReference type="InterPro" id="IPR027278">
    <property type="entry name" value="ACCD_DCysDesulf"/>
</dbReference>
<dbReference type="Gene3D" id="3.40.50.1100">
    <property type="match status" value="2"/>
</dbReference>
<dbReference type="Pfam" id="PF00291">
    <property type="entry name" value="PALP"/>
    <property type="match status" value="1"/>
</dbReference>
<evidence type="ECO:0000256" key="3">
    <source>
        <dbReference type="ARBA" id="ARBA00022898"/>
    </source>
</evidence>
<dbReference type="PANTHER" id="PTHR43780">
    <property type="entry name" value="1-AMINOCYCLOPROPANE-1-CARBOXYLATE DEAMINASE-RELATED"/>
    <property type="match status" value="1"/>
</dbReference>
<name>A0ABT7WF88_9FLAO</name>
<comment type="cofactor">
    <cofactor evidence="1">
        <name>pyridoxal 5'-phosphate</name>
        <dbReference type="ChEBI" id="CHEBI:597326"/>
    </cofactor>
</comment>
<organism evidence="5 6">
    <name type="scientific">Robiginitalea aurantiaca</name>
    <dbReference type="NCBI Taxonomy" id="3056915"/>
    <lineage>
        <taxon>Bacteria</taxon>
        <taxon>Pseudomonadati</taxon>
        <taxon>Bacteroidota</taxon>
        <taxon>Flavobacteriia</taxon>
        <taxon>Flavobacteriales</taxon>
        <taxon>Flavobacteriaceae</taxon>
        <taxon>Robiginitalea</taxon>
    </lineage>
</organism>
<evidence type="ECO:0000256" key="1">
    <source>
        <dbReference type="ARBA" id="ARBA00001933"/>
    </source>
</evidence>
<dbReference type="PIRSF" id="PIRSF006278">
    <property type="entry name" value="ACCD_DCysDesulf"/>
    <property type="match status" value="1"/>
</dbReference>
<evidence type="ECO:0000256" key="2">
    <source>
        <dbReference type="ARBA" id="ARBA00008639"/>
    </source>
</evidence>
<dbReference type="EMBL" id="JAUDUY010000003">
    <property type="protein sequence ID" value="MDM9631585.1"/>
    <property type="molecule type" value="Genomic_DNA"/>
</dbReference>
<gene>
    <name evidence="5" type="ORF">QU605_08895</name>
</gene>
<dbReference type="InterPro" id="IPR036052">
    <property type="entry name" value="TrpB-like_PALP_sf"/>
</dbReference>
<comment type="similarity">
    <text evidence="2">Belongs to the ACC deaminase/D-cysteine desulfhydrase family.</text>
</comment>
<reference evidence="5" key="1">
    <citation type="submission" date="2023-06" db="EMBL/GenBank/DDBJ databases">
        <title>Robiginitalea aurantiacus sp. nov. and Algoriphagus sediminis sp. nov., isolated from coastal sediment.</title>
        <authorList>
            <person name="Zhou Z.Y."/>
            <person name="An J."/>
            <person name="Jia Y.W."/>
            <person name="Du Z.J."/>
        </authorList>
    </citation>
    <scope>NUCLEOTIDE SEQUENCE</scope>
    <source>
        <strain evidence="5">M39</strain>
    </source>
</reference>
<dbReference type="InterPro" id="IPR001926">
    <property type="entry name" value="TrpB-like_PALP"/>
</dbReference>
<proteinExistence type="inferred from homology"/>
<accession>A0ABT7WF88</accession>
<evidence type="ECO:0000313" key="5">
    <source>
        <dbReference type="EMBL" id="MDM9631585.1"/>
    </source>
</evidence>
<keyword evidence="3" id="KW-0663">Pyridoxal phosphate</keyword>
<evidence type="ECO:0000259" key="4">
    <source>
        <dbReference type="Pfam" id="PF00291"/>
    </source>
</evidence>
<feature type="domain" description="Tryptophan synthase beta chain-like PALP" evidence="4">
    <location>
        <begin position="10"/>
        <end position="278"/>
    </location>
</feature>
<dbReference type="RefSeq" id="WP_289724936.1">
    <property type="nucleotide sequence ID" value="NZ_JAUDUY010000003.1"/>
</dbReference>
<keyword evidence="6" id="KW-1185">Reference proteome</keyword>
<dbReference type="SUPFAM" id="SSF53686">
    <property type="entry name" value="Tryptophan synthase beta subunit-like PLP-dependent enzymes"/>
    <property type="match status" value="1"/>
</dbReference>
<comment type="caution">
    <text evidence="5">The sequence shown here is derived from an EMBL/GenBank/DDBJ whole genome shotgun (WGS) entry which is preliminary data.</text>
</comment>